<sequence length="1213" mass="127416">MITQMLAANGFLDGIVSRKAGITRQGDSVGQNLFSSLLTKAGSSVDAVTTGVAKASEQAASNVDQLKNRMLRSGTALEEITIEPEAENHVRALLLLDGYSPEQVGEIMAGFGEDGSGMTASELFSRISQFEPEEAILQQSRTLDVSAIPHLEKALFLAGLDVEQSQAVINDSLTADGKISMKMLVQNLKQVAGGEDQGQAAGLETALEIMEALNAAGIEISEPAKAPATLKELLSVLQANSSENVSGLPKITRERLLSHLKGVMDNAVVEDEDGEGLVPLAKLMESKLKFIDEEDFEGVPVVYVEMALRRMGVDSAEAGRLASQLSSAGEGKGRILVNNLGAAEKFKESLPKESVPAFERLIREMAANGELAGNAMTVKDFSEVFASMDVEEAMEGLSLKGSDELETLAALLSQSLEADGEDGVQTALYAEKKSVPQTLVELRDLLQGLANNGKTLPEAAAKDLAAVLKQSGADATLVDDLIAEAKIAEGEVDPAKLAKSMERVAQSVLLVAIEEAGTRIDTAYKSAELSRNFVGVMQVLQNTRNGFLSEEAAQYVAKALEEMGADVHEFNQALSQNRFPSRGVDPVPVIQVVKNIAAKMGIDSETIVNASIQTGVQDPDAVVSRVKAKSQAFGFTGRDDAGNKLPFGEVMNGKAENKAASAAVYQPKEKISEPVAAVQVEQSASKADKGTVVTIQDSDAPVVAVNDKSARKPQAAIVESSRRDVRIDVKAPQANAGQDVQEETLTADEAKITVRAGEQADSARQAKGAQVQSEATARVGVKADAENAGQSAAAREGATVDAEKAGQSAALGAVKNTEAPKEAPGPMQGVQQTQKNAETAQAEPEIVVRGADRVHTQGQASSGASQTGQTQVKTVENVAVENRDGQKVQVRSNDVFVQAPANANADEVEQAQTAARSAAGLRADLGASQAVREARTKDGVQANQTAAAQSQGQKTGEAGQPIQVNAQGKAAAAPESEFGDALQHAAARKNDAGVSAQAREEAPAGEIRTFAKLAASDKGVDGAEAQAAAGKGSAASQTHEAQAASQSFQQEPAQASRTSEAVPQRPVLRPYEGQMAQQLGSQVVQALNRRDNKIRLQLHPQQLGKVDVNLNLKKNVLSVGMSAETEAVKEILISHVSELKNALSDQGIVVDKIEVNVRQNPEQNLAQQQQGQGRGRQAGGNGTSTRGENQTPEGFVGMNPPKYETESGLNVVA</sequence>
<feature type="region of interest" description="Disordered" evidence="1">
    <location>
        <begin position="1024"/>
        <end position="1063"/>
    </location>
</feature>
<feature type="region of interest" description="Disordered" evidence="1">
    <location>
        <begin position="1163"/>
        <end position="1213"/>
    </location>
</feature>
<dbReference type="RefSeq" id="WP_073474013.1">
    <property type="nucleotide sequence ID" value="NZ_FQZU01000005.1"/>
</dbReference>
<feature type="region of interest" description="Disordered" evidence="1">
    <location>
        <begin position="757"/>
        <end position="805"/>
    </location>
</feature>
<gene>
    <name evidence="3" type="ORF">SAMN02745216_01225</name>
</gene>
<dbReference type="Pfam" id="PF02120">
    <property type="entry name" value="Flg_hook"/>
    <property type="match status" value="1"/>
</dbReference>
<dbReference type="CDD" id="cd17470">
    <property type="entry name" value="T3SS_Flik_C"/>
    <property type="match status" value="1"/>
</dbReference>
<organism evidence="3 4">
    <name type="scientific">Desulfatibacillum alkenivorans DSM 16219</name>
    <dbReference type="NCBI Taxonomy" id="1121393"/>
    <lineage>
        <taxon>Bacteria</taxon>
        <taxon>Pseudomonadati</taxon>
        <taxon>Thermodesulfobacteriota</taxon>
        <taxon>Desulfobacteria</taxon>
        <taxon>Desulfobacterales</taxon>
        <taxon>Desulfatibacillaceae</taxon>
        <taxon>Desulfatibacillum</taxon>
    </lineage>
</organism>
<feature type="region of interest" description="Disordered" evidence="1">
    <location>
        <begin position="818"/>
        <end position="842"/>
    </location>
</feature>
<dbReference type="InterPro" id="IPR021136">
    <property type="entry name" value="Flagellar_hook_control-like_C"/>
</dbReference>
<accession>A0A1M6HHC2</accession>
<dbReference type="STRING" id="1121393.SAMN02745216_01225"/>
<evidence type="ECO:0000259" key="2">
    <source>
        <dbReference type="Pfam" id="PF02120"/>
    </source>
</evidence>
<feature type="compositionally biased region" description="Polar residues" evidence="1">
    <location>
        <begin position="941"/>
        <end position="954"/>
    </location>
</feature>
<reference evidence="4" key="1">
    <citation type="submission" date="2016-11" db="EMBL/GenBank/DDBJ databases">
        <authorList>
            <person name="Varghese N."/>
            <person name="Submissions S."/>
        </authorList>
    </citation>
    <scope>NUCLEOTIDE SEQUENCE [LARGE SCALE GENOMIC DNA]</scope>
    <source>
        <strain evidence="4">DSM 16219</strain>
    </source>
</reference>
<evidence type="ECO:0000313" key="3">
    <source>
        <dbReference type="EMBL" id="SHJ21610.1"/>
    </source>
</evidence>
<dbReference type="Gene3D" id="3.30.750.140">
    <property type="match status" value="1"/>
</dbReference>
<feature type="compositionally biased region" description="Polar residues" evidence="1">
    <location>
        <begin position="1183"/>
        <end position="1192"/>
    </location>
</feature>
<evidence type="ECO:0000313" key="4">
    <source>
        <dbReference type="Proteomes" id="UP000183994"/>
    </source>
</evidence>
<dbReference type="Proteomes" id="UP000183994">
    <property type="component" value="Unassembled WGS sequence"/>
</dbReference>
<feature type="domain" description="Flagellar hook-length control protein-like C-terminal" evidence="2">
    <location>
        <begin position="1082"/>
        <end position="1163"/>
    </location>
</feature>
<feature type="compositionally biased region" description="Gly residues" evidence="1">
    <location>
        <begin position="1172"/>
        <end position="1182"/>
    </location>
</feature>
<dbReference type="AlphaFoldDB" id="A0A1M6HHC2"/>
<protein>
    <submittedName>
        <fullName evidence="3">Hook-length control protein FliK</fullName>
    </submittedName>
</protein>
<feature type="compositionally biased region" description="Polar residues" evidence="1">
    <location>
        <begin position="829"/>
        <end position="839"/>
    </location>
</feature>
<evidence type="ECO:0000256" key="1">
    <source>
        <dbReference type="SAM" id="MobiDB-lite"/>
    </source>
</evidence>
<feature type="region of interest" description="Disordered" evidence="1">
    <location>
        <begin position="935"/>
        <end position="958"/>
    </location>
</feature>
<name>A0A1M6HHC2_9BACT</name>
<dbReference type="EMBL" id="FQZU01000005">
    <property type="protein sequence ID" value="SHJ21610.1"/>
    <property type="molecule type" value="Genomic_DNA"/>
</dbReference>
<proteinExistence type="predicted"/>
<keyword evidence="4" id="KW-1185">Reference proteome</keyword>
<feature type="compositionally biased region" description="Low complexity" evidence="1">
    <location>
        <begin position="1024"/>
        <end position="1056"/>
    </location>
</feature>
<dbReference type="InterPro" id="IPR038610">
    <property type="entry name" value="FliK-like_C_sf"/>
</dbReference>